<evidence type="ECO:0000313" key="7">
    <source>
        <dbReference type="Proteomes" id="UP001500449"/>
    </source>
</evidence>
<evidence type="ECO:0000256" key="1">
    <source>
        <dbReference type="ARBA" id="ARBA00005695"/>
    </source>
</evidence>
<dbReference type="PROSITE" id="PS51257">
    <property type="entry name" value="PROKAR_LIPOPROTEIN"/>
    <property type="match status" value="1"/>
</dbReference>
<feature type="domain" description="Solute-binding protein family 5" evidence="5">
    <location>
        <begin position="84"/>
        <end position="469"/>
    </location>
</feature>
<dbReference type="Gene3D" id="3.10.105.10">
    <property type="entry name" value="Dipeptide-binding Protein, Domain 3"/>
    <property type="match status" value="1"/>
</dbReference>
<evidence type="ECO:0000256" key="2">
    <source>
        <dbReference type="ARBA" id="ARBA00022448"/>
    </source>
</evidence>
<protein>
    <submittedName>
        <fullName evidence="6">ABC transporter substrate-binding protein</fullName>
    </submittedName>
</protein>
<dbReference type="SUPFAM" id="SSF53850">
    <property type="entry name" value="Periplasmic binding protein-like II"/>
    <property type="match status" value="1"/>
</dbReference>
<dbReference type="PIRSF" id="PIRSF002741">
    <property type="entry name" value="MppA"/>
    <property type="match status" value="1"/>
</dbReference>
<dbReference type="PANTHER" id="PTHR30290">
    <property type="entry name" value="PERIPLASMIC BINDING COMPONENT OF ABC TRANSPORTER"/>
    <property type="match status" value="1"/>
</dbReference>
<dbReference type="RefSeq" id="WP_344424492.1">
    <property type="nucleotide sequence ID" value="NZ_BAAAQK010000025.1"/>
</dbReference>
<reference evidence="6 7" key="1">
    <citation type="journal article" date="2019" name="Int. J. Syst. Evol. Microbiol.">
        <title>The Global Catalogue of Microorganisms (GCM) 10K type strain sequencing project: providing services to taxonomists for standard genome sequencing and annotation.</title>
        <authorList>
            <consortium name="The Broad Institute Genomics Platform"/>
            <consortium name="The Broad Institute Genome Sequencing Center for Infectious Disease"/>
            <person name="Wu L."/>
            <person name="Ma J."/>
        </authorList>
    </citation>
    <scope>NUCLEOTIDE SEQUENCE [LARGE SCALE GENOMIC DNA]</scope>
    <source>
        <strain evidence="6 7">JCM 16009</strain>
    </source>
</reference>
<evidence type="ECO:0000259" key="5">
    <source>
        <dbReference type="Pfam" id="PF00496"/>
    </source>
</evidence>
<dbReference type="InterPro" id="IPR000914">
    <property type="entry name" value="SBP_5_dom"/>
</dbReference>
<dbReference type="EMBL" id="BAAAQK010000025">
    <property type="protein sequence ID" value="GAA1870853.1"/>
    <property type="molecule type" value="Genomic_DNA"/>
</dbReference>
<sequence length="550" mass="59410">MPTTRRLLATIAAGALAVSLAACATSDRGTGGTQAGATGGTMVFGAAGAPKNFDPIFNDDGESFRPIRQMYDTLITYKAGTTDLAPGLATAWESTPDGKQWTFTLRQGVKFSDGTPFDAAAVCFNFDRWSNMSSEAAQSNMIYYADVFEGFKGKDGIYSGCQANGDKATISLTKYKGAFPAAFGLTSLSISSPTALKQYDADNVTQSGDSFSYPAYATAHPTGTGAFKFESYDKTANTITLVRNDDYWGEKAKLDKLVFKIIPDENARKQELAAGTIDGYDYPSPADYNSLKSAGQQVLIRQPFNVLYMGINTKNNPALKDIRVRQALAYAIDRKALVQTKLPEGAEVATQFMPKTVAGYAADVQQYPYDPAKAKQLLADAGASNLTLNFYYPTEVTRPYMPNPTDIFQLISENLKQAGITVNPVPRPWNGGFKDDVQTAGKQDLHLLGWTGDYNDAGNFIGTFFGRQKAEFGAEDPAMYAEINAADAEPDQAKHKAAYEQASRDLMAKYLPAVPISSSPPAIVVSKNIQGLVPSPLTDERFNTVSKTQS</sequence>
<dbReference type="CDD" id="cd08493">
    <property type="entry name" value="PBP2_DppA_like"/>
    <property type="match status" value="1"/>
</dbReference>
<keyword evidence="3 4" id="KW-0732">Signal</keyword>
<evidence type="ECO:0000256" key="4">
    <source>
        <dbReference type="SAM" id="SignalP"/>
    </source>
</evidence>
<name>A0ABN2NIK2_9PSEU</name>
<feature type="chain" id="PRO_5045154290" evidence="4">
    <location>
        <begin position="25"/>
        <end position="550"/>
    </location>
</feature>
<feature type="signal peptide" evidence="4">
    <location>
        <begin position="1"/>
        <end position="24"/>
    </location>
</feature>
<evidence type="ECO:0000313" key="6">
    <source>
        <dbReference type="EMBL" id="GAA1870853.1"/>
    </source>
</evidence>
<comment type="similarity">
    <text evidence="1">Belongs to the bacterial solute-binding protein 5 family.</text>
</comment>
<accession>A0ABN2NIK2</accession>
<proteinExistence type="inferred from homology"/>
<dbReference type="InterPro" id="IPR039424">
    <property type="entry name" value="SBP_5"/>
</dbReference>
<comment type="caution">
    <text evidence="6">The sequence shown here is derived from an EMBL/GenBank/DDBJ whole genome shotgun (WGS) entry which is preliminary data.</text>
</comment>
<keyword evidence="2" id="KW-0813">Transport</keyword>
<dbReference type="Proteomes" id="UP001500449">
    <property type="component" value="Unassembled WGS sequence"/>
</dbReference>
<organism evidence="6 7">
    <name type="scientific">Pseudonocardia ailaonensis</name>
    <dbReference type="NCBI Taxonomy" id="367279"/>
    <lineage>
        <taxon>Bacteria</taxon>
        <taxon>Bacillati</taxon>
        <taxon>Actinomycetota</taxon>
        <taxon>Actinomycetes</taxon>
        <taxon>Pseudonocardiales</taxon>
        <taxon>Pseudonocardiaceae</taxon>
        <taxon>Pseudonocardia</taxon>
    </lineage>
</organism>
<dbReference type="InterPro" id="IPR030678">
    <property type="entry name" value="Peptide/Ni-bd"/>
</dbReference>
<evidence type="ECO:0000256" key="3">
    <source>
        <dbReference type="ARBA" id="ARBA00022729"/>
    </source>
</evidence>
<gene>
    <name evidence="6" type="ORF">GCM10009836_59410</name>
</gene>
<dbReference type="Pfam" id="PF00496">
    <property type="entry name" value="SBP_bac_5"/>
    <property type="match status" value="1"/>
</dbReference>
<keyword evidence="7" id="KW-1185">Reference proteome</keyword>
<dbReference type="Gene3D" id="3.40.190.10">
    <property type="entry name" value="Periplasmic binding protein-like II"/>
    <property type="match status" value="1"/>
</dbReference>
<dbReference type="Gene3D" id="3.90.76.10">
    <property type="entry name" value="Dipeptide-binding Protein, Domain 1"/>
    <property type="match status" value="1"/>
</dbReference>
<dbReference type="PANTHER" id="PTHR30290:SF9">
    <property type="entry name" value="OLIGOPEPTIDE-BINDING PROTEIN APPA"/>
    <property type="match status" value="1"/>
</dbReference>